<dbReference type="AlphaFoldDB" id="A0A1C7LUA5"/>
<dbReference type="OrthoDB" id="2756263at2759"/>
<dbReference type="Proteomes" id="UP000092993">
    <property type="component" value="Unassembled WGS sequence"/>
</dbReference>
<accession>A0A1C7LUA5</accession>
<proteinExistence type="predicted"/>
<name>A0A1C7LUA5_GRIFR</name>
<evidence type="ECO:0000313" key="1">
    <source>
        <dbReference type="EMBL" id="OBZ67776.1"/>
    </source>
</evidence>
<dbReference type="EMBL" id="LUGG01000023">
    <property type="protein sequence ID" value="OBZ67776.1"/>
    <property type="molecule type" value="Genomic_DNA"/>
</dbReference>
<evidence type="ECO:0000313" key="2">
    <source>
        <dbReference type="Proteomes" id="UP000092993"/>
    </source>
</evidence>
<reference evidence="1 2" key="1">
    <citation type="submission" date="2016-03" db="EMBL/GenBank/DDBJ databases">
        <title>Whole genome sequencing of Grifola frondosa 9006-11.</title>
        <authorList>
            <person name="Min B."/>
            <person name="Park H."/>
            <person name="Kim J.-G."/>
            <person name="Cho H."/>
            <person name="Oh Y.-L."/>
            <person name="Kong W.-S."/>
            <person name="Choi I.-G."/>
        </authorList>
    </citation>
    <scope>NUCLEOTIDE SEQUENCE [LARGE SCALE GENOMIC DNA]</scope>
    <source>
        <strain evidence="1 2">9006-11</strain>
    </source>
</reference>
<comment type="caution">
    <text evidence="1">The sequence shown here is derived from an EMBL/GenBank/DDBJ whole genome shotgun (WGS) entry which is preliminary data.</text>
</comment>
<protein>
    <submittedName>
        <fullName evidence="1">Uncharacterized protein</fullName>
    </submittedName>
</protein>
<organism evidence="1 2">
    <name type="scientific">Grifola frondosa</name>
    <name type="common">Maitake</name>
    <name type="synonym">Polyporus frondosus</name>
    <dbReference type="NCBI Taxonomy" id="5627"/>
    <lineage>
        <taxon>Eukaryota</taxon>
        <taxon>Fungi</taxon>
        <taxon>Dikarya</taxon>
        <taxon>Basidiomycota</taxon>
        <taxon>Agaricomycotina</taxon>
        <taxon>Agaricomycetes</taxon>
        <taxon>Polyporales</taxon>
        <taxon>Grifolaceae</taxon>
        <taxon>Grifola</taxon>
    </lineage>
</organism>
<gene>
    <name evidence="1" type="ORF">A0H81_12114</name>
</gene>
<sequence length="184" mass="21613">MLQVPNADISGTASCIRTCTARSPDGDSCFEAATTRSGQHCARHHNECHEHCLQYKDASTVVKYLKERHRDLFAWNIEPFQDSADLDCAIEYVREYLRVIDDEVRLREEHQSRFYHETIDQGHEDWISHLSKEKRSINMLYKTLATRQEQAKQEEISRTQEKEMSRKQWEGRRLLGVEALLRCS</sequence>
<keyword evidence="2" id="KW-1185">Reference proteome</keyword>